<dbReference type="AlphaFoldDB" id="A0A8J2U5D7"/>
<evidence type="ECO:0000256" key="1">
    <source>
        <dbReference type="SAM" id="MobiDB-lite"/>
    </source>
</evidence>
<evidence type="ECO:0000313" key="4">
    <source>
        <dbReference type="Proteomes" id="UP000619743"/>
    </source>
</evidence>
<name>A0A8J2U5D7_9GAMM</name>
<protein>
    <recommendedName>
        <fullName evidence="2">Flagellar hook-length control protein-like C-terminal domain-containing protein</fullName>
    </recommendedName>
</protein>
<reference evidence="4" key="1">
    <citation type="journal article" date="2019" name="Int. J. Syst. Evol. Microbiol.">
        <title>The Global Catalogue of Microorganisms (GCM) 10K type strain sequencing project: providing services to taxonomists for standard genome sequencing and annotation.</title>
        <authorList>
            <consortium name="The Broad Institute Genomics Platform"/>
            <consortium name="The Broad Institute Genome Sequencing Center for Infectious Disease"/>
            <person name="Wu L."/>
            <person name="Ma J."/>
        </authorList>
    </citation>
    <scope>NUCLEOTIDE SEQUENCE [LARGE SCALE GENOMIC DNA]</scope>
    <source>
        <strain evidence="4">CGMCC 1.10130</strain>
    </source>
</reference>
<comment type="caution">
    <text evidence="3">The sequence shown here is derived from an EMBL/GenBank/DDBJ whole genome shotgun (WGS) entry which is preliminary data.</text>
</comment>
<feature type="region of interest" description="Disordered" evidence="1">
    <location>
        <begin position="247"/>
        <end position="323"/>
    </location>
</feature>
<evidence type="ECO:0000313" key="3">
    <source>
        <dbReference type="EMBL" id="GGA78106.1"/>
    </source>
</evidence>
<gene>
    <name evidence="3" type="ORF">GCM10011369_20010</name>
</gene>
<dbReference type="Proteomes" id="UP000619743">
    <property type="component" value="Unassembled WGS sequence"/>
</dbReference>
<dbReference type="CDD" id="cd17470">
    <property type="entry name" value="T3SS_Flik_C"/>
    <property type="match status" value="1"/>
</dbReference>
<dbReference type="RefSeq" id="WP_087505674.1">
    <property type="nucleotide sequence ID" value="NZ_BMDX01000009.1"/>
</dbReference>
<dbReference type="PANTHER" id="PTHR37533:SF2">
    <property type="entry name" value="FLAGELLAR HOOK-LENGTH CONTROL PROTEIN"/>
    <property type="match status" value="1"/>
</dbReference>
<feature type="compositionally biased region" description="Polar residues" evidence="1">
    <location>
        <begin position="540"/>
        <end position="551"/>
    </location>
</feature>
<dbReference type="Pfam" id="PF02120">
    <property type="entry name" value="Flg_hook"/>
    <property type="match status" value="1"/>
</dbReference>
<feature type="region of interest" description="Disordered" evidence="1">
    <location>
        <begin position="712"/>
        <end position="745"/>
    </location>
</feature>
<dbReference type="InterPro" id="IPR052563">
    <property type="entry name" value="FliK"/>
</dbReference>
<feature type="compositionally biased region" description="Polar residues" evidence="1">
    <location>
        <begin position="285"/>
        <end position="304"/>
    </location>
</feature>
<feature type="domain" description="Flagellar hook-length control protein-like C-terminal" evidence="2">
    <location>
        <begin position="642"/>
        <end position="724"/>
    </location>
</feature>
<dbReference type="InterPro" id="IPR038610">
    <property type="entry name" value="FliK-like_C_sf"/>
</dbReference>
<dbReference type="OrthoDB" id="1792985at2"/>
<evidence type="ECO:0000259" key="2">
    <source>
        <dbReference type="Pfam" id="PF02120"/>
    </source>
</evidence>
<feature type="compositionally biased region" description="Basic and acidic residues" evidence="1">
    <location>
        <begin position="554"/>
        <end position="566"/>
    </location>
</feature>
<feature type="compositionally biased region" description="Low complexity" evidence="1">
    <location>
        <begin position="596"/>
        <end position="609"/>
    </location>
</feature>
<organism evidence="3 4">
    <name type="scientific">Neiella marina</name>
    <dbReference type="NCBI Taxonomy" id="508461"/>
    <lineage>
        <taxon>Bacteria</taxon>
        <taxon>Pseudomonadati</taxon>
        <taxon>Pseudomonadota</taxon>
        <taxon>Gammaproteobacteria</taxon>
        <taxon>Alteromonadales</taxon>
        <taxon>Echinimonadaceae</taxon>
        <taxon>Neiella</taxon>
    </lineage>
</organism>
<feature type="compositionally biased region" description="Polar residues" evidence="1">
    <location>
        <begin position="569"/>
        <end position="583"/>
    </location>
</feature>
<feature type="compositionally biased region" description="Low complexity" evidence="1">
    <location>
        <begin position="730"/>
        <end position="741"/>
    </location>
</feature>
<feature type="region of interest" description="Disordered" evidence="1">
    <location>
        <begin position="521"/>
        <end position="609"/>
    </location>
</feature>
<dbReference type="EMBL" id="BMDX01000009">
    <property type="protein sequence ID" value="GGA78106.1"/>
    <property type="molecule type" value="Genomic_DNA"/>
</dbReference>
<dbReference type="PANTHER" id="PTHR37533">
    <property type="entry name" value="FLAGELLAR HOOK-LENGTH CONTROL PROTEIN"/>
    <property type="match status" value="1"/>
</dbReference>
<feature type="compositionally biased region" description="Polar residues" evidence="1">
    <location>
        <begin position="253"/>
        <end position="270"/>
    </location>
</feature>
<dbReference type="Gene3D" id="3.30.750.140">
    <property type="match status" value="1"/>
</dbReference>
<feature type="region of interest" description="Disordered" evidence="1">
    <location>
        <begin position="203"/>
        <end position="234"/>
    </location>
</feature>
<dbReference type="InterPro" id="IPR021136">
    <property type="entry name" value="Flagellar_hook_control-like_C"/>
</dbReference>
<accession>A0A8J2U5D7</accession>
<sequence length="771" mass="82196">MLYVAPSNASSDNSVWSSVDSELTGGEGLFASLFSQLGIDGEGPEEQLNALAKVLSSDAQNQTYSVEQLKTDIADLFHQQGKVLPPISAEHSESKQLLGLLSQFFQDSDGKNVDLTSGNELANQQASIGGIIFDELANPESQSAQQHLSLEQLLLQQQPEQSTNAENLNSGGSEELLDEGAASPIATNLLQLWRHQCGVDGGNGNAQLKDAESPDETDGEFSHDDKGDTGSTAFDMGWRQSLIRSQGEPAVDSANNGEANASKIDQQLLSGDSEEQQALEPESSKIAQKNSQSLQAGNNNTSASIAAGAPVTDHELGQKASQVGGLAEQQTLQSSAAKSLATQSVAAGGSEQFIQVSELTASELAAKSSLKVESSQIAPEAQKVAADVHAQTLATTNSAQPKRTFESQSVLAAESRVLFEAGHGKIAAPVDGTEQELTELELTENEIEATMAKRTTADGFEVKGLPTQQSAAVNIAMVDGNGQHKSAEQQLMAAALTSPRDDNQKTSSSAVVTQVAQQQVSQLQSNDRKQGQAKAAHQVELSSQVNSNSGDVSDEIKLETKTDEPQLSRLATSSTNTSIQGNLPHSFDGFTPTQFNQSLSSQLSANQSVSASQEPLSHAQQLAQVQEKMQLLQDKLAPVLGQRLMMMMDKQMQQAEIQLDPPELGSLMVRVQVQNDQAQVSFVAQSAQARDAIEQAIPRLREMMQQQQLELTQANVSHQRQHGGQGGQSGQEQQSGQRQQQDANGVDGQIVAENKETQHVILKAGMVDFYA</sequence>
<keyword evidence="4" id="KW-1185">Reference proteome</keyword>
<proteinExistence type="predicted"/>